<proteinExistence type="predicted"/>
<evidence type="ECO:0000313" key="1">
    <source>
        <dbReference type="EMBL" id="MFC4388102.1"/>
    </source>
</evidence>
<reference evidence="2" key="1">
    <citation type="journal article" date="2019" name="Int. J. Syst. Evol. Microbiol.">
        <title>The Global Catalogue of Microorganisms (GCM) 10K type strain sequencing project: providing services to taxonomists for standard genome sequencing and annotation.</title>
        <authorList>
            <consortium name="The Broad Institute Genomics Platform"/>
            <consortium name="The Broad Institute Genome Sequencing Center for Infectious Disease"/>
            <person name="Wu L."/>
            <person name="Ma J."/>
        </authorList>
    </citation>
    <scope>NUCLEOTIDE SEQUENCE [LARGE SCALE GENOMIC DNA]</scope>
    <source>
        <strain evidence="2">KACC 14058</strain>
    </source>
</reference>
<comment type="caution">
    <text evidence="1">The sequence shown here is derived from an EMBL/GenBank/DDBJ whole genome shotgun (WGS) entry which is preliminary data.</text>
</comment>
<organism evidence="1 2">
    <name type="scientific">Gracilibacillus marinus</name>
    <dbReference type="NCBI Taxonomy" id="630535"/>
    <lineage>
        <taxon>Bacteria</taxon>
        <taxon>Bacillati</taxon>
        <taxon>Bacillota</taxon>
        <taxon>Bacilli</taxon>
        <taxon>Bacillales</taxon>
        <taxon>Bacillaceae</taxon>
        <taxon>Gracilibacillus</taxon>
    </lineage>
</organism>
<dbReference type="RefSeq" id="WP_390198871.1">
    <property type="nucleotide sequence ID" value="NZ_JBHSDV010000002.1"/>
</dbReference>
<sequence length="82" mass="9763">MISFQWIDFQTDTNIYTQDTFEQEVGDTFEALFIEEGHNYPAIIWTTNYVILIKASARMYQDITFVKVARHPTNESNVMHYY</sequence>
<accession>A0ABV8VUD8</accession>
<gene>
    <name evidence="1" type="ORF">ACFOZ1_09810</name>
</gene>
<keyword evidence="2" id="KW-1185">Reference proteome</keyword>
<dbReference type="Proteomes" id="UP001595880">
    <property type="component" value="Unassembled WGS sequence"/>
</dbReference>
<evidence type="ECO:0000313" key="2">
    <source>
        <dbReference type="Proteomes" id="UP001595880"/>
    </source>
</evidence>
<name>A0ABV8VUD8_9BACI</name>
<dbReference type="EMBL" id="JBHSDV010000002">
    <property type="protein sequence ID" value="MFC4388102.1"/>
    <property type="molecule type" value="Genomic_DNA"/>
</dbReference>
<protein>
    <submittedName>
        <fullName evidence="1">Uncharacterized protein</fullName>
    </submittedName>
</protein>